<evidence type="ECO:0000259" key="1">
    <source>
        <dbReference type="Pfam" id="PF01370"/>
    </source>
</evidence>
<dbReference type="RefSeq" id="WP_185054416.1">
    <property type="nucleotide sequence ID" value="NZ_BAABIX010000045.1"/>
</dbReference>
<dbReference type="EMBL" id="JACHGN010000018">
    <property type="protein sequence ID" value="MBB5137511.1"/>
    <property type="molecule type" value="Genomic_DNA"/>
</dbReference>
<dbReference type="InterPro" id="IPR001509">
    <property type="entry name" value="Epimerase_deHydtase"/>
</dbReference>
<reference evidence="2 3" key="1">
    <citation type="submission" date="2020-08" db="EMBL/GenBank/DDBJ databases">
        <title>Genomic Encyclopedia of Type Strains, Phase IV (KMG-IV): sequencing the most valuable type-strain genomes for metagenomic binning, comparative biology and taxonomic classification.</title>
        <authorList>
            <person name="Goeker M."/>
        </authorList>
    </citation>
    <scope>NUCLEOTIDE SEQUENCE [LARGE SCALE GENOMIC DNA]</scope>
    <source>
        <strain evidence="2 3">DSM 45615</strain>
    </source>
</reference>
<proteinExistence type="predicted"/>
<evidence type="ECO:0000313" key="2">
    <source>
        <dbReference type="EMBL" id="MBB5137511.1"/>
    </source>
</evidence>
<organism evidence="2 3">
    <name type="scientific">Thermocatellispora tengchongensis</name>
    <dbReference type="NCBI Taxonomy" id="1073253"/>
    <lineage>
        <taxon>Bacteria</taxon>
        <taxon>Bacillati</taxon>
        <taxon>Actinomycetota</taxon>
        <taxon>Actinomycetes</taxon>
        <taxon>Streptosporangiales</taxon>
        <taxon>Streptosporangiaceae</taxon>
        <taxon>Thermocatellispora</taxon>
    </lineage>
</organism>
<name>A0A840PI81_9ACTN</name>
<keyword evidence="3" id="KW-1185">Reference proteome</keyword>
<protein>
    <submittedName>
        <fullName evidence="2">Nucleoside-diphosphate-sugar epimerase</fullName>
    </submittedName>
</protein>
<feature type="domain" description="NAD-dependent epimerase/dehydratase" evidence="1">
    <location>
        <begin position="8"/>
        <end position="248"/>
    </location>
</feature>
<evidence type="ECO:0000313" key="3">
    <source>
        <dbReference type="Proteomes" id="UP000578449"/>
    </source>
</evidence>
<dbReference type="Gene3D" id="3.40.50.720">
    <property type="entry name" value="NAD(P)-binding Rossmann-like Domain"/>
    <property type="match status" value="1"/>
</dbReference>
<accession>A0A840PI81</accession>
<dbReference type="PANTHER" id="PTHR43245">
    <property type="entry name" value="BIFUNCTIONAL POLYMYXIN RESISTANCE PROTEIN ARNA"/>
    <property type="match status" value="1"/>
</dbReference>
<dbReference type="Proteomes" id="UP000578449">
    <property type="component" value="Unassembled WGS sequence"/>
</dbReference>
<gene>
    <name evidence="2" type="ORF">HNP84_007263</name>
</gene>
<dbReference type="SUPFAM" id="SSF51735">
    <property type="entry name" value="NAD(P)-binding Rossmann-fold domains"/>
    <property type="match status" value="1"/>
</dbReference>
<dbReference type="AlphaFoldDB" id="A0A840PI81"/>
<dbReference type="Pfam" id="PF01370">
    <property type="entry name" value="Epimerase"/>
    <property type="match status" value="1"/>
</dbReference>
<dbReference type="InterPro" id="IPR050177">
    <property type="entry name" value="Lipid_A_modif_metabolic_enz"/>
</dbReference>
<comment type="caution">
    <text evidence="2">The sequence shown here is derived from an EMBL/GenBank/DDBJ whole genome shotgun (WGS) entry which is preliminary data.</text>
</comment>
<dbReference type="InterPro" id="IPR036291">
    <property type="entry name" value="NAD(P)-bd_dom_sf"/>
</dbReference>
<sequence length="333" mass="33831">MNSRRPLVTVLGASGFIGSAVTAALSRRPVRLRAVARRPSAVPAGAAEVEVREADLTSPSAVADAVAGADAVVHLVARIEGAATWRASESDGLGERANLGVLLDTVGALRGARRAGPPPVVVFAGSASQVCAPVGGRIDGTEPDAPVSVYGRHKLGAERALKQASAEGVLRGVVLRLPTVFGQGPASVAPDRGVCATMIRRALAGEPLTMWHDGTVERDLLYVEDAARAFLAALDHADALAGRHWVVGTGVGTPLRALFTRIAELVAAATGAPPVPVASVPAPPEAAATDSVGYAIDSSAFRAATGWRPEVSLDDGLAATVRAMAGSALVRPA</sequence>